<feature type="region of interest" description="Disordered" evidence="1">
    <location>
        <begin position="295"/>
        <end position="324"/>
    </location>
</feature>
<name>A0AAD3CVG6_9STRA</name>
<comment type="caution">
    <text evidence="2">The sequence shown here is derived from an EMBL/GenBank/DDBJ whole genome shotgun (WGS) entry which is preliminary data.</text>
</comment>
<accession>A0AAD3CVG6</accession>
<keyword evidence="3" id="KW-1185">Reference proteome</keyword>
<organism evidence="2 3">
    <name type="scientific">Chaetoceros tenuissimus</name>
    <dbReference type="NCBI Taxonomy" id="426638"/>
    <lineage>
        <taxon>Eukaryota</taxon>
        <taxon>Sar</taxon>
        <taxon>Stramenopiles</taxon>
        <taxon>Ochrophyta</taxon>
        <taxon>Bacillariophyta</taxon>
        <taxon>Coscinodiscophyceae</taxon>
        <taxon>Chaetocerotophycidae</taxon>
        <taxon>Chaetocerotales</taxon>
        <taxon>Chaetocerotaceae</taxon>
        <taxon>Chaetoceros</taxon>
    </lineage>
</organism>
<dbReference type="EMBL" id="BLLK01000045">
    <property type="protein sequence ID" value="GFH51891.1"/>
    <property type="molecule type" value="Genomic_DNA"/>
</dbReference>
<proteinExistence type="predicted"/>
<dbReference type="AlphaFoldDB" id="A0AAD3CVG6"/>
<gene>
    <name evidence="2" type="ORF">CTEN210_08367</name>
</gene>
<evidence type="ECO:0000313" key="2">
    <source>
        <dbReference type="EMBL" id="GFH51891.1"/>
    </source>
</evidence>
<sequence>MGQAVSRRVMPHLSKAINKHEQVMAKDALDDIARKQAHARATNNKYTDPSAMQGFKRDQWTDVESLPSERGQADFLSQQSSQAPQEMPDDLIKFLNDAGPLERKVDKELTSPKVYDSLLEEEEVRKQQQDSNRQRRRRMMPMMGEGEGNTDVDADSISKEKLDGTTVSRTTNFSTVKKEEKETEIRLDDDQMFQLLSKLQTGMITPDAYVEENKNEAMTVEQIEENVKILQDMLENTSIPTLMQDDDKSYVGAWHTEDRIEKLKLMGVRMAGNEVQLSFEQKILGLMTKESVEDLKHAAKSQQPSHQREKMSTAEFLRRAKQDS</sequence>
<dbReference type="Proteomes" id="UP001054902">
    <property type="component" value="Unassembled WGS sequence"/>
</dbReference>
<feature type="compositionally biased region" description="Basic and acidic residues" evidence="1">
    <location>
        <begin position="306"/>
        <end position="324"/>
    </location>
</feature>
<feature type="region of interest" description="Disordered" evidence="1">
    <location>
        <begin position="120"/>
        <end position="154"/>
    </location>
</feature>
<reference evidence="2 3" key="1">
    <citation type="journal article" date="2021" name="Sci. Rep.">
        <title>The genome of the diatom Chaetoceros tenuissimus carries an ancient integrated fragment of an extant virus.</title>
        <authorList>
            <person name="Hongo Y."/>
            <person name="Kimura K."/>
            <person name="Takaki Y."/>
            <person name="Yoshida Y."/>
            <person name="Baba S."/>
            <person name="Kobayashi G."/>
            <person name="Nagasaki K."/>
            <person name="Hano T."/>
            <person name="Tomaru Y."/>
        </authorList>
    </citation>
    <scope>NUCLEOTIDE SEQUENCE [LARGE SCALE GENOMIC DNA]</scope>
    <source>
        <strain evidence="2 3">NIES-3715</strain>
    </source>
</reference>
<evidence type="ECO:0000256" key="1">
    <source>
        <dbReference type="SAM" id="MobiDB-lite"/>
    </source>
</evidence>
<feature type="region of interest" description="Disordered" evidence="1">
    <location>
        <begin position="40"/>
        <end position="85"/>
    </location>
</feature>
<evidence type="ECO:0000313" key="3">
    <source>
        <dbReference type="Proteomes" id="UP001054902"/>
    </source>
</evidence>
<feature type="compositionally biased region" description="Polar residues" evidence="1">
    <location>
        <begin position="75"/>
        <end position="84"/>
    </location>
</feature>
<protein>
    <submittedName>
        <fullName evidence="2">Uncharacterized protein</fullName>
    </submittedName>
</protein>